<dbReference type="AlphaFoldDB" id="A0A3R7LQ01"/>
<protein>
    <submittedName>
        <fullName evidence="2">Uncharacterized protein</fullName>
    </submittedName>
</protein>
<feature type="region of interest" description="Disordered" evidence="1">
    <location>
        <begin position="57"/>
        <end position="78"/>
    </location>
</feature>
<name>A0A3R7LQ01_PENVA</name>
<keyword evidence="3" id="KW-1185">Reference proteome</keyword>
<evidence type="ECO:0000313" key="3">
    <source>
        <dbReference type="Proteomes" id="UP000283509"/>
    </source>
</evidence>
<reference evidence="2 3" key="1">
    <citation type="submission" date="2018-04" db="EMBL/GenBank/DDBJ databases">
        <authorList>
            <person name="Zhang X."/>
            <person name="Yuan J."/>
            <person name="Li F."/>
            <person name="Xiang J."/>
        </authorList>
    </citation>
    <scope>NUCLEOTIDE SEQUENCE [LARGE SCALE GENOMIC DNA]</scope>
    <source>
        <tissue evidence="2">Muscle</tissue>
    </source>
</reference>
<accession>A0A3R7LQ01</accession>
<proteinExistence type="predicted"/>
<dbReference type="EMBL" id="QCYY01004232">
    <property type="protein sequence ID" value="ROT61324.1"/>
    <property type="molecule type" value="Genomic_DNA"/>
</dbReference>
<evidence type="ECO:0000256" key="1">
    <source>
        <dbReference type="SAM" id="MobiDB-lite"/>
    </source>
</evidence>
<evidence type="ECO:0000313" key="2">
    <source>
        <dbReference type="EMBL" id="ROT61324.1"/>
    </source>
</evidence>
<organism evidence="2 3">
    <name type="scientific">Penaeus vannamei</name>
    <name type="common">Whiteleg shrimp</name>
    <name type="synonym">Litopenaeus vannamei</name>
    <dbReference type="NCBI Taxonomy" id="6689"/>
    <lineage>
        <taxon>Eukaryota</taxon>
        <taxon>Metazoa</taxon>
        <taxon>Ecdysozoa</taxon>
        <taxon>Arthropoda</taxon>
        <taxon>Crustacea</taxon>
        <taxon>Multicrustacea</taxon>
        <taxon>Malacostraca</taxon>
        <taxon>Eumalacostraca</taxon>
        <taxon>Eucarida</taxon>
        <taxon>Decapoda</taxon>
        <taxon>Dendrobranchiata</taxon>
        <taxon>Penaeoidea</taxon>
        <taxon>Penaeidae</taxon>
        <taxon>Penaeus</taxon>
    </lineage>
</organism>
<gene>
    <name evidence="2" type="ORF">C7M84_020899</name>
</gene>
<reference evidence="2 3" key="2">
    <citation type="submission" date="2019-01" db="EMBL/GenBank/DDBJ databases">
        <title>The decoding of complex shrimp genome reveals the adaptation for benthos swimmer, frequently molting mechanism and breeding impact on genome.</title>
        <authorList>
            <person name="Sun Y."/>
            <person name="Gao Y."/>
            <person name="Yu Y."/>
        </authorList>
    </citation>
    <scope>NUCLEOTIDE SEQUENCE [LARGE SCALE GENOMIC DNA]</scope>
    <source>
        <tissue evidence="2">Muscle</tissue>
    </source>
</reference>
<feature type="region of interest" description="Disordered" evidence="1">
    <location>
        <begin position="199"/>
        <end position="221"/>
    </location>
</feature>
<sequence>MVGSAVSRAFVTQPSYVTLAFQALDRGLHPHSFNAYYRSSPPPPVLSPSAPLSSLSPLSLPLRPPASTPTPSPRHPSVLRRNSILMIPSSTQYLGGNPRCNPFPLPFWPRSHSHHCDLPRAFPHLPSSSIVLYPVAARWEPVVRPPPVGETVTNPRATVVTLTPLALGPVTHERENMGSAVPAVIVVLTSRFMRPLITYRSKNSGPEREGGKGENSPSSSVLPPPPFIPLSLPLSPHSSFHPFHPPPLPLYHSPFTSPPFSFPPLSPFAFPFHSPHTHYMLSLKSDNCTSQWIVPIYCHFILSRITALCTHCKPNILPPRSSQSPTCLPSALSPTLSIISTTLRWSSSLLSSSLFIMSPPSLSSPFRSFPHLPLHPPSLLSPAYYPLPSSFASFSILLIYPLSPLVIPPIHCSQSLPRFCAPRSLFCPFIPLLSSSPYIPLSSSFLFSSPLSPPFFPPSLPLFLPSPLPFHSPFPPLSPFIPPFPPLPFPLFPFLLPFPLSPFQSPSLLSPFLPPSLSYPFSPLPSLPGVRVPAGMWHGLCFLDDVQERSLSYTHNKSLYTLLFMSADRRIVLPPCFRHRLRAVSVSREDRHLLRNKELISHR</sequence>
<dbReference type="Proteomes" id="UP000283509">
    <property type="component" value="Unassembled WGS sequence"/>
</dbReference>
<feature type="compositionally biased region" description="Pro residues" evidence="1">
    <location>
        <begin position="62"/>
        <end position="74"/>
    </location>
</feature>
<comment type="caution">
    <text evidence="2">The sequence shown here is derived from an EMBL/GenBank/DDBJ whole genome shotgun (WGS) entry which is preliminary data.</text>
</comment>